<dbReference type="PROSITE" id="PS00198">
    <property type="entry name" value="4FE4S_FER_1"/>
    <property type="match status" value="1"/>
</dbReference>
<reference evidence="6 7" key="1">
    <citation type="submission" date="2018-02" db="EMBL/GenBank/DDBJ databases">
        <title>Insights into the biology of acidophilic members of the Acidiferrobacteraceae family derived from comparative genomic analyses.</title>
        <authorList>
            <person name="Issotta F."/>
            <person name="Thyssen C."/>
            <person name="Mena C."/>
            <person name="Moya A."/>
            <person name="Bellenberg S."/>
            <person name="Sproer C."/>
            <person name="Covarrubias P.C."/>
            <person name="Sand W."/>
            <person name="Quatrini R."/>
            <person name="Vera M."/>
        </authorList>
    </citation>
    <scope>NUCLEOTIDE SEQUENCE [LARGE SCALE GENOMIC DNA]</scope>
    <source>
        <strain evidence="7">m-1</strain>
    </source>
</reference>
<dbReference type="NCBIfam" id="NF009410">
    <property type="entry name" value="PRK12771.1"/>
    <property type="match status" value="1"/>
</dbReference>
<dbReference type="GO" id="GO:0046872">
    <property type="term" value="F:metal ion binding"/>
    <property type="evidence" value="ECO:0007669"/>
    <property type="project" value="UniProtKB-KW"/>
</dbReference>
<evidence type="ECO:0000259" key="5">
    <source>
        <dbReference type="PROSITE" id="PS51379"/>
    </source>
</evidence>
<evidence type="ECO:0000256" key="3">
    <source>
        <dbReference type="ARBA" id="ARBA00023014"/>
    </source>
</evidence>
<feature type="domain" description="4Fe-4S ferredoxin-type" evidence="5">
    <location>
        <begin position="605"/>
        <end position="634"/>
    </location>
</feature>
<dbReference type="Proteomes" id="UP000253250">
    <property type="component" value="Unassembled WGS sequence"/>
</dbReference>
<dbReference type="GO" id="GO:0016491">
    <property type="term" value="F:oxidoreductase activity"/>
    <property type="evidence" value="ECO:0007669"/>
    <property type="project" value="InterPro"/>
</dbReference>
<accession>A0A368HJL2</accession>
<dbReference type="SUPFAM" id="SSF46548">
    <property type="entry name" value="alpha-helical ferredoxin"/>
    <property type="match status" value="2"/>
</dbReference>
<dbReference type="Gene3D" id="3.30.70.20">
    <property type="match status" value="1"/>
</dbReference>
<dbReference type="Gene3D" id="3.50.50.60">
    <property type="entry name" value="FAD/NAD(P)-binding domain"/>
    <property type="match status" value="1"/>
</dbReference>
<proteinExistence type="predicted"/>
<evidence type="ECO:0000256" key="2">
    <source>
        <dbReference type="ARBA" id="ARBA00023004"/>
    </source>
</evidence>
<evidence type="ECO:0000256" key="4">
    <source>
        <dbReference type="SAM" id="MobiDB-lite"/>
    </source>
</evidence>
<dbReference type="InterPro" id="IPR036188">
    <property type="entry name" value="FAD/NAD-bd_sf"/>
</dbReference>
<dbReference type="InterPro" id="IPR051394">
    <property type="entry name" value="Glutamate_Synthase"/>
</dbReference>
<protein>
    <submittedName>
        <fullName evidence="6">Glutamate synthase</fullName>
    </submittedName>
</protein>
<name>A0A368HJL2_9GAMM</name>
<dbReference type="InterPro" id="IPR017900">
    <property type="entry name" value="4Fe4S_Fe_S_CS"/>
</dbReference>
<dbReference type="AlphaFoldDB" id="A0A368HJL2"/>
<dbReference type="PANTHER" id="PTHR43100">
    <property type="entry name" value="GLUTAMATE SYNTHASE [NADPH] SMALL CHAIN"/>
    <property type="match status" value="1"/>
</dbReference>
<gene>
    <name evidence="6" type="ORF">C4900_06150</name>
</gene>
<evidence type="ECO:0000313" key="6">
    <source>
        <dbReference type="EMBL" id="RCN59561.1"/>
    </source>
</evidence>
<dbReference type="InterPro" id="IPR017896">
    <property type="entry name" value="4Fe4S_Fe-S-bd"/>
</dbReference>
<dbReference type="PANTHER" id="PTHR43100:SF2">
    <property type="entry name" value="BNAA03G19380D PROTEIN"/>
    <property type="match status" value="1"/>
</dbReference>
<dbReference type="Gene3D" id="1.10.1060.10">
    <property type="entry name" value="Alpha-helical ferredoxin"/>
    <property type="match status" value="1"/>
</dbReference>
<dbReference type="InterPro" id="IPR023753">
    <property type="entry name" value="FAD/NAD-binding_dom"/>
</dbReference>
<evidence type="ECO:0000313" key="7">
    <source>
        <dbReference type="Proteomes" id="UP000253250"/>
    </source>
</evidence>
<dbReference type="Pfam" id="PF14691">
    <property type="entry name" value="Fer4_20"/>
    <property type="match status" value="1"/>
</dbReference>
<dbReference type="Pfam" id="PF00037">
    <property type="entry name" value="Fer4"/>
    <property type="match status" value="1"/>
</dbReference>
<feature type="region of interest" description="Disordered" evidence="4">
    <location>
        <begin position="1"/>
        <end position="22"/>
    </location>
</feature>
<dbReference type="GO" id="GO:0051536">
    <property type="term" value="F:iron-sulfur cluster binding"/>
    <property type="evidence" value="ECO:0007669"/>
    <property type="project" value="UniProtKB-KW"/>
</dbReference>
<sequence>MANETHTAESSRTFRRYQDGDTTPESWQEYIFKAGWSYKCPVYVQRTPTCQNGCPAGEDIRGWLDAVRGLDKPAPGVTWQEQAFRRLTRANPFPGIMGYVCPAPCEDACNRRAVEDRVGINAVEQFIGEAALKAGFTFAKPAKESGKRVAIVGGGPGGLACAYQLRLKGHACTIFESREQLGGMLRYGLPNYRTPPAVVDGEIQRILDLGVTVKTGVRVGQDIPFEQLDREYDAVFWAIGTQVGRIPEIPGADAENCIGGIEFLREFNEGRLPSVPRRIVVIGGGDTSIDVTTVARKIGGFSGMKSDGSPLTYTADMVTQAAIHSGQKVTLTSVLPTKKLKAAEREVEDARSLDVAIIGNIMPLSVTLDRDHRACGVRFAPCEHTKEGKRVRAPGDEIEIEADLVVFAIGQMADMTGLEMLDNGRHAIAPGPGLQVIGYPKHFVGGDIIVPHLLATAVGHAAVAAEGIDAFLNGQPVVRRPHVDKRHFEIRETLPKNAKPVDGMVTSPAAVHNFENRAHREVIEADALFLAHFPTTPRIERTERRLSELFAEGGTRIAVLDEAQAVAESKRCMSCGLCLECDNCVVFCPQVAVKKVPRDQAALGYYVTTDYTRCIGCHICADVCPAGYIQMGLGE</sequence>
<dbReference type="Pfam" id="PF07992">
    <property type="entry name" value="Pyr_redox_2"/>
    <property type="match status" value="1"/>
</dbReference>
<dbReference type="InterPro" id="IPR028261">
    <property type="entry name" value="DPD_II"/>
</dbReference>
<organism evidence="6 7">
    <name type="scientific">Acidiferrobacter thiooxydans</name>
    <dbReference type="NCBI Taxonomy" id="163359"/>
    <lineage>
        <taxon>Bacteria</taxon>
        <taxon>Pseudomonadati</taxon>
        <taxon>Pseudomonadota</taxon>
        <taxon>Gammaproteobacteria</taxon>
        <taxon>Acidiferrobacterales</taxon>
        <taxon>Acidiferrobacteraceae</taxon>
        <taxon>Acidiferrobacter</taxon>
    </lineage>
</organism>
<feature type="compositionally biased region" description="Polar residues" evidence="4">
    <location>
        <begin position="1"/>
        <end position="11"/>
    </location>
</feature>
<keyword evidence="1" id="KW-0479">Metal-binding</keyword>
<dbReference type="OrthoDB" id="9803192at2"/>
<keyword evidence="2" id="KW-0408">Iron</keyword>
<evidence type="ECO:0000256" key="1">
    <source>
        <dbReference type="ARBA" id="ARBA00022723"/>
    </source>
</evidence>
<dbReference type="EMBL" id="PSYR01000001">
    <property type="protein sequence ID" value="RCN59561.1"/>
    <property type="molecule type" value="Genomic_DNA"/>
</dbReference>
<comment type="caution">
    <text evidence="6">The sequence shown here is derived from an EMBL/GenBank/DDBJ whole genome shotgun (WGS) entry which is preliminary data.</text>
</comment>
<dbReference type="RefSeq" id="WP_114282827.1">
    <property type="nucleotide sequence ID" value="NZ_PSYR01000001.1"/>
</dbReference>
<dbReference type="PROSITE" id="PS51379">
    <property type="entry name" value="4FE4S_FER_2"/>
    <property type="match status" value="1"/>
</dbReference>
<dbReference type="SUPFAM" id="SSF51971">
    <property type="entry name" value="Nucleotide-binding domain"/>
    <property type="match status" value="1"/>
</dbReference>
<dbReference type="InterPro" id="IPR009051">
    <property type="entry name" value="Helical_ferredxn"/>
</dbReference>
<keyword evidence="7" id="KW-1185">Reference proteome</keyword>
<dbReference type="PRINTS" id="PR00419">
    <property type="entry name" value="ADXRDTASE"/>
</dbReference>
<keyword evidence="3" id="KW-0411">Iron-sulfur</keyword>